<dbReference type="PANTHER" id="PTHR36436:SF6">
    <property type="entry name" value="SLL5081 PROTEIN"/>
    <property type="match status" value="1"/>
</dbReference>
<gene>
    <name evidence="1" type="ORF">CDG68_05720</name>
</gene>
<dbReference type="Pfam" id="PF09234">
    <property type="entry name" value="DUF1963"/>
    <property type="match status" value="1"/>
</dbReference>
<dbReference type="Gene3D" id="2.30.320.10">
    <property type="entry name" value="YwqG-like"/>
    <property type="match status" value="1"/>
</dbReference>
<protein>
    <submittedName>
        <fullName evidence="1">DUF1963 domain-containing protein</fullName>
    </submittedName>
</protein>
<reference evidence="1 2" key="1">
    <citation type="submission" date="2018-10" db="EMBL/GenBank/DDBJ databases">
        <title>The complete genome of Acinetobacter wuhouensis strain WCHAW010062.</title>
        <authorList>
            <person name="Hu Y."/>
            <person name="Long H."/>
            <person name="Feng Y."/>
            <person name="Zong Z."/>
        </authorList>
    </citation>
    <scope>NUCLEOTIDE SEQUENCE [LARGE SCALE GENOMIC DNA]</scope>
    <source>
        <strain evidence="1 2">WCHAW010062</strain>
    </source>
</reference>
<dbReference type="Proteomes" id="UP000279962">
    <property type="component" value="Chromosome"/>
</dbReference>
<dbReference type="PANTHER" id="PTHR36436">
    <property type="entry name" value="SLL5081 PROTEIN"/>
    <property type="match status" value="1"/>
</dbReference>
<dbReference type="AlphaFoldDB" id="A0A3G2SZ91"/>
<sequence length="266" mass="30288">MSIDLNELPACLQPYKEQIVATQKDSIEINLSAADQLSLWQSKVGGHPYLPIGQQYPQSLEGENLQLLAQINFAELPENDQYPKSGILQFFINPNDDLYGLDFDDQQKQDGFRVIFYDTVQQDDSALVQDFPVLGDDAYSPVSGQSAVQFEKAVSYIDLNNFDFASKVTDPYDKEDDESEAFVDEYSEVISANGHRLGGYPFFTQSDPREYNENIQDYVLLLQIDTDDTDGIEIMWGDSGVGNFFIHPDDLKKRDFSKVLYNWDCY</sequence>
<dbReference type="RefSeq" id="WP_087552373.1">
    <property type="nucleotide sequence ID" value="NZ_CP033133.1"/>
</dbReference>
<dbReference type="SUPFAM" id="SSF103032">
    <property type="entry name" value="Hypothetical protein YwqG"/>
    <property type="match status" value="1"/>
</dbReference>
<organism evidence="1 2">
    <name type="scientific">Acinetobacter wuhouensis</name>
    <dbReference type="NCBI Taxonomy" id="1879050"/>
    <lineage>
        <taxon>Bacteria</taxon>
        <taxon>Pseudomonadati</taxon>
        <taxon>Pseudomonadota</taxon>
        <taxon>Gammaproteobacteria</taxon>
        <taxon>Moraxellales</taxon>
        <taxon>Moraxellaceae</taxon>
        <taxon>Acinetobacter</taxon>
    </lineage>
</organism>
<evidence type="ECO:0000313" key="1">
    <source>
        <dbReference type="EMBL" id="AYO53191.1"/>
    </source>
</evidence>
<dbReference type="InterPro" id="IPR035948">
    <property type="entry name" value="YwqG-like_sf"/>
</dbReference>
<evidence type="ECO:0000313" key="2">
    <source>
        <dbReference type="Proteomes" id="UP000279962"/>
    </source>
</evidence>
<dbReference type="EMBL" id="CP033133">
    <property type="protein sequence ID" value="AYO53191.1"/>
    <property type="molecule type" value="Genomic_DNA"/>
</dbReference>
<dbReference type="InterPro" id="IPR015315">
    <property type="entry name" value="DUF1963"/>
</dbReference>
<proteinExistence type="predicted"/>
<name>A0A3G2SZ91_9GAMM</name>
<accession>A0A3G2SZ91</accession>